<dbReference type="GO" id="GO:0009636">
    <property type="term" value="P:response to toxic substance"/>
    <property type="evidence" value="ECO:0007669"/>
    <property type="project" value="TreeGrafter"/>
</dbReference>
<dbReference type="InterPro" id="IPR025962">
    <property type="entry name" value="SdpI/YhfL"/>
</dbReference>
<feature type="transmembrane region" description="Helical" evidence="1">
    <location>
        <begin position="166"/>
        <end position="185"/>
    </location>
</feature>
<feature type="transmembrane region" description="Helical" evidence="1">
    <location>
        <begin position="12"/>
        <end position="39"/>
    </location>
</feature>
<protein>
    <submittedName>
        <fullName evidence="3">SdpI family protein</fullName>
    </submittedName>
</protein>
<feature type="domain" description="DUF1648" evidence="2">
    <location>
        <begin position="13"/>
        <end position="58"/>
    </location>
</feature>
<name>A0A9X1X516_9SPHI</name>
<dbReference type="Pfam" id="PF13630">
    <property type="entry name" value="SdpI"/>
    <property type="match status" value="1"/>
</dbReference>
<evidence type="ECO:0000256" key="1">
    <source>
        <dbReference type="SAM" id="Phobius"/>
    </source>
</evidence>
<evidence type="ECO:0000259" key="2">
    <source>
        <dbReference type="Pfam" id="PF07853"/>
    </source>
</evidence>
<evidence type="ECO:0000313" key="3">
    <source>
        <dbReference type="EMBL" id="MCJ8211297.1"/>
    </source>
</evidence>
<feature type="transmembrane region" description="Helical" evidence="1">
    <location>
        <begin position="120"/>
        <end position="140"/>
    </location>
</feature>
<dbReference type="PANTHER" id="PTHR37810">
    <property type="entry name" value="IMMUNITY PROTEIN SDPI"/>
    <property type="match status" value="1"/>
</dbReference>
<keyword evidence="1" id="KW-1133">Transmembrane helix</keyword>
<proteinExistence type="predicted"/>
<dbReference type="Proteomes" id="UP001139450">
    <property type="component" value="Unassembled WGS sequence"/>
</dbReference>
<dbReference type="RefSeq" id="WP_245131786.1">
    <property type="nucleotide sequence ID" value="NZ_JALJEJ010000009.1"/>
</dbReference>
<sequence>MKKFTIIDLAALLIWAAPVIYLLVIYSSLPATIAIHFGVDGKPNGYSERTTIFVIQGLLSGVAAFLFLLMRYLPALDPKYKAKYGEQTYQKLAFGLLLFISVVSFLIIDSAAVGKMRSDNFVFVLVSLLFVFLGNLMYNVKPNYFVGIRTPWTLENEDTWKATHRLAAKLWVIGGLILTGAMLLMHGATAFTVFMTFILTLAFIPMIYSYTYYRKHVSHN</sequence>
<gene>
    <name evidence="3" type="ORF">MUY27_16380</name>
</gene>
<evidence type="ECO:0000313" key="4">
    <source>
        <dbReference type="Proteomes" id="UP001139450"/>
    </source>
</evidence>
<dbReference type="PANTHER" id="PTHR37810:SF5">
    <property type="entry name" value="IMMUNITY PROTEIN SDPI"/>
    <property type="match status" value="1"/>
</dbReference>
<feature type="transmembrane region" description="Helical" evidence="1">
    <location>
        <begin position="191"/>
        <end position="213"/>
    </location>
</feature>
<dbReference type="EMBL" id="JALJEJ010000009">
    <property type="protein sequence ID" value="MCJ8211297.1"/>
    <property type="molecule type" value="Genomic_DNA"/>
</dbReference>
<dbReference type="PIRSF" id="PIRSF038959">
    <property type="entry name" value="SdpI"/>
    <property type="match status" value="1"/>
</dbReference>
<dbReference type="InterPro" id="IPR012867">
    <property type="entry name" value="DUF1648"/>
</dbReference>
<comment type="caution">
    <text evidence="3">The sequence shown here is derived from an EMBL/GenBank/DDBJ whole genome shotgun (WGS) entry which is preliminary data.</text>
</comment>
<organism evidence="3 4">
    <name type="scientific">Mucilaginibacter straminoryzae</name>
    <dbReference type="NCBI Taxonomy" id="2932774"/>
    <lineage>
        <taxon>Bacteria</taxon>
        <taxon>Pseudomonadati</taxon>
        <taxon>Bacteroidota</taxon>
        <taxon>Sphingobacteriia</taxon>
        <taxon>Sphingobacteriales</taxon>
        <taxon>Sphingobacteriaceae</taxon>
        <taxon>Mucilaginibacter</taxon>
    </lineage>
</organism>
<keyword evidence="4" id="KW-1185">Reference proteome</keyword>
<feature type="transmembrane region" description="Helical" evidence="1">
    <location>
        <begin position="51"/>
        <end position="73"/>
    </location>
</feature>
<dbReference type="AlphaFoldDB" id="A0A9X1X516"/>
<reference evidence="3" key="1">
    <citation type="submission" date="2022-04" db="EMBL/GenBank/DDBJ databases">
        <title>Mucilaginibacter sp. RS28 isolated from freshwater.</title>
        <authorList>
            <person name="Ko S.-R."/>
        </authorList>
    </citation>
    <scope>NUCLEOTIDE SEQUENCE</scope>
    <source>
        <strain evidence="3">RS28</strain>
    </source>
</reference>
<dbReference type="Pfam" id="PF07853">
    <property type="entry name" value="DUF1648"/>
    <property type="match status" value="1"/>
</dbReference>
<keyword evidence="1" id="KW-0472">Membrane</keyword>
<accession>A0A9X1X516</accession>
<feature type="transmembrane region" description="Helical" evidence="1">
    <location>
        <begin position="94"/>
        <end position="114"/>
    </location>
</feature>
<keyword evidence="1" id="KW-0812">Transmembrane</keyword>
<dbReference type="InterPro" id="IPR026272">
    <property type="entry name" value="SdpI"/>
</dbReference>